<feature type="transmembrane region" description="Helical" evidence="6">
    <location>
        <begin position="117"/>
        <end position="135"/>
    </location>
</feature>
<dbReference type="Gene3D" id="1.20.81.30">
    <property type="entry name" value="Type II secretion system (T2SS), domain F"/>
    <property type="match status" value="1"/>
</dbReference>
<dbReference type="InterPro" id="IPR042094">
    <property type="entry name" value="T2SS_GspF_sf"/>
</dbReference>
<protein>
    <submittedName>
        <fullName evidence="8">Type II secretion system F family protein</fullName>
    </submittedName>
</protein>
<dbReference type="Pfam" id="PF00482">
    <property type="entry name" value="T2SSF"/>
    <property type="match status" value="1"/>
</dbReference>
<evidence type="ECO:0000256" key="1">
    <source>
        <dbReference type="ARBA" id="ARBA00004651"/>
    </source>
</evidence>
<keyword evidence="4 6" id="KW-1133">Transmembrane helix</keyword>
<dbReference type="InterPro" id="IPR018076">
    <property type="entry name" value="T2SS_GspF_dom"/>
</dbReference>
<keyword evidence="5 6" id="KW-0472">Membrane</keyword>
<keyword evidence="9" id="KW-1185">Reference proteome</keyword>
<evidence type="ECO:0000256" key="6">
    <source>
        <dbReference type="SAM" id="Phobius"/>
    </source>
</evidence>
<evidence type="ECO:0000313" key="9">
    <source>
        <dbReference type="Proteomes" id="UP001556709"/>
    </source>
</evidence>
<evidence type="ECO:0000256" key="3">
    <source>
        <dbReference type="ARBA" id="ARBA00022692"/>
    </source>
</evidence>
<proteinExistence type="predicted"/>
<evidence type="ECO:0000256" key="2">
    <source>
        <dbReference type="ARBA" id="ARBA00022475"/>
    </source>
</evidence>
<sequence>MAFFASGLVGVSVALAVVAVAGLAARVPKGAVRRRHGQRLPALLRLTLPLARVIAAQLPIGRSTFDRRISLQLERAGLQQILTPVEFYVLGACTACLLIVSTMLATTPYSQSSSHSVLLVVVASTCGLVYPWVWLRDTIQKRQNQLARQLPLLLDLLQLSIRAGLGFSAALAQCSARIPSGALQNELSQVNAEIRAGARMSAAVQAMARRSGVQAVEQFAAAIAQSQISGAGLADLLQHQAEQQRDRRFAQAEKAANEAPVRLLLPLMTLLFPLTFAVIAAPIVFNILEAGWL</sequence>
<gene>
    <name evidence="8" type="ORF">V6X73_06275</name>
</gene>
<dbReference type="EMBL" id="JBAKFM010000002">
    <property type="protein sequence ID" value="MEX0469327.1"/>
    <property type="molecule type" value="Genomic_DNA"/>
</dbReference>
<keyword evidence="3 6" id="KW-0812">Transmembrane</keyword>
<name>A0ABV3TCG9_9GAMM</name>
<dbReference type="PANTHER" id="PTHR35007">
    <property type="entry name" value="INTEGRAL MEMBRANE PROTEIN-RELATED"/>
    <property type="match status" value="1"/>
</dbReference>
<evidence type="ECO:0000259" key="7">
    <source>
        <dbReference type="Pfam" id="PF00482"/>
    </source>
</evidence>
<feature type="transmembrane region" description="Helical" evidence="6">
    <location>
        <begin position="81"/>
        <end position="105"/>
    </location>
</feature>
<organism evidence="8 9">
    <name type="scientific">Spiribacter pallidus</name>
    <dbReference type="NCBI Taxonomy" id="1987936"/>
    <lineage>
        <taxon>Bacteria</taxon>
        <taxon>Pseudomonadati</taxon>
        <taxon>Pseudomonadota</taxon>
        <taxon>Gammaproteobacteria</taxon>
        <taxon>Chromatiales</taxon>
        <taxon>Ectothiorhodospiraceae</taxon>
        <taxon>Spiribacter</taxon>
    </lineage>
</organism>
<feature type="transmembrane region" description="Helical" evidence="6">
    <location>
        <begin position="263"/>
        <end position="288"/>
    </location>
</feature>
<evidence type="ECO:0000313" key="8">
    <source>
        <dbReference type="EMBL" id="MEX0469327.1"/>
    </source>
</evidence>
<comment type="caution">
    <text evidence="8">The sequence shown here is derived from an EMBL/GenBank/DDBJ whole genome shotgun (WGS) entry which is preliminary data.</text>
</comment>
<dbReference type="Proteomes" id="UP001556709">
    <property type="component" value="Unassembled WGS sequence"/>
</dbReference>
<feature type="domain" description="Type II secretion system protein GspF" evidence="7">
    <location>
        <begin position="154"/>
        <end position="279"/>
    </location>
</feature>
<accession>A0ABV3TCG9</accession>
<dbReference type="RefSeq" id="WP_367958423.1">
    <property type="nucleotide sequence ID" value="NZ_JBAKFK010000002.1"/>
</dbReference>
<evidence type="ECO:0000256" key="4">
    <source>
        <dbReference type="ARBA" id="ARBA00022989"/>
    </source>
</evidence>
<comment type="subcellular location">
    <subcellularLocation>
        <location evidence="1">Cell membrane</location>
        <topology evidence="1">Multi-pass membrane protein</topology>
    </subcellularLocation>
</comment>
<dbReference type="PANTHER" id="PTHR35007:SF2">
    <property type="entry name" value="PILUS ASSEMBLE PROTEIN"/>
    <property type="match status" value="1"/>
</dbReference>
<reference evidence="8 9" key="1">
    <citation type="submission" date="2024-02" db="EMBL/GenBank/DDBJ databases">
        <title>New especies of Spiribacter isolated from saline water.</title>
        <authorList>
            <person name="Leon M.J."/>
            <person name="De La Haba R."/>
            <person name="Sanchez-Porro C."/>
            <person name="Ventosa A."/>
        </authorList>
    </citation>
    <scope>NUCLEOTIDE SEQUENCE [LARGE SCALE GENOMIC DNA]</scope>
    <source>
        <strain evidence="9">ag22IC6-390</strain>
    </source>
</reference>
<keyword evidence="2" id="KW-1003">Cell membrane</keyword>
<evidence type="ECO:0000256" key="5">
    <source>
        <dbReference type="ARBA" id="ARBA00023136"/>
    </source>
</evidence>